<keyword evidence="2" id="KW-1185">Reference proteome</keyword>
<name>A0ABQ8IRS7_DERPT</name>
<evidence type="ECO:0000313" key="2">
    <source>
        <dbReference type="Proteomes" id="UP000887458"/>
    </source>
</evidence>
<dbReference type="Proteomes" id="UP000887458">
    <property type="component" value="Unassembled WGS sequence"/>
</dbReference>
<sequence length="76" mass="8867">MSLITNKVDLKNIDIEMNNLAGEQNEQNNKNIVNNFGYDNDSIMDEPVTNRKRYRVLYGIARCIFNILIRLAECCR</sequence>
<comment type="caution">
    <text evidence="1">The sequence shown here is derived from an EMBL/GenBank/DDBJ whole genome shotgun (WGS) entry which is preliminary data.</text>
</comment>
<reference evidence="1 2" key="1">
    <citation type="journal article" date="2018" name="J. Allergy Clin. Immunol.">
        <title>High-quality assembly of Dermatophagoides pteronyssinus genome and transcriptome reveals a wide range of novel allergens.</title>
        <authorList>
            <person name="Liu X.Y."/>
            <person name="Yang K.Y."/>
            <person name="Wang M.Q."/>
            <person name="Kwok J.S."/>
            <person name="Zeng X."/>
            <person name="Yang Z."/>
            <person name="Xiao X.J."/>
            <person name="Lau C.P."/>
            <person name="Li Y."/>
            <person name="Huang Z.M."/>
            <person name="Ba J.G."/>
            <person name="Yim A.K."/>
            <person name="Ouyang C.Y."/>
            <person name="Ngai S.M."/>
            <person name="Chan T.F."/>
            <person name="Leung E.L."/>
            <person name="Liu L."/>
            <person name="Liu Z.G."/>
            <person name="Tsui S.K."/>
        </authorList>
    </citation>
    <scope>NUCLEOTIDE SEQUENCE [LARGE SCALE GENOMIC DNA]</scope>
    <source>
        <strain evidence="1">Derp</strain>
    </source>
</reference>
<accession>A0ABQ8IRS7</accession>
<reference evidence="1 2" key="2">
    <citation type="journal article" date="2022" name="Mol. Biol. Evol.">
        <title>Comparative Genomics Reveals Insights into the Divergent Evolution of Astigmatic Mites and Household Pest Adaptations.</title>
        <authorList>
            <person name="Xiong Q."/>
            <person name="Wan A.T."/>
            <person name="Liu X."/>
            <person name="Fung C.S."/>
            <person name="Xiao X."/>
            <person name="Malainual N."/>
            <person name="Hou J."/>
            <person name="Wang L."/>
            <person name="Wang M."/>
            <person name="Yang K.Y."/>
            <person name="Cui Y."/>
            <person name="Leung E.L."/>
            <person name="Nong W."/>
            <person name="Shin S.K."/>
            <person name="Au S.W."/>
            <person name="Jeong K.Y."/>
            <person name="Chew F.T."/>
            <person name="Hui J.H."/>
            <person name="Leung T.F."/>
            <person name="Tungtrongchitr A."/>
            <person name="Zhong N."/>
            <person name="Liu Z."/>
            <person name="Tsui S.K."/>
        </authorList>
    </citation>
    <scope>NUCLEOTIDE SEQUENCE [LARGE SCALE GENOMIC DNA]</scope>
    <source>
        <strain evidence="1">Derp</strain>
    </source>
</reference>
<evidence type="ECO:0000313" key="1">
    <source>
        <dbReference type="EMBL" id="KAH9412937.1"/>
    </source>
</evidence>
<gene>
    <name evidence="1" type="ORF">DERP_013247</name>
</gene>
<protein>
    <submittedName>
        <fullName evidence="1">Uncharacterized protein</fullName>
    </submittedName>
</protein>
<organism evidence="1 2">
    <name type="scientific">Dermatophagoides pteronyssinus</name>
    <name type="common">European house dust mite</name>
    <dbReference type="NCBI Taxonomy" id="6956"/>
    <lineage>
        <taxon>Eukaryota</taxon>
        <taxon>Metazoa</taxon>
        <taxon>Ecdysozoa</taxon>
        <taxon>Arthropoda</taxon>
        <taxon>Chelicerata</taxon>
        <taxon>Arachnida</taxon>
        <taxon>Acari</taxon>
        <taxon>Acariformes</taxon>
        <taxon>Sarcoptiformes</taxon>
        <taxon>Astigmata</taxon>
        <taxon>Psoroptidia</taxon>
        <taxon>Analgoidea</taxon>
        <taxon>Pyroglyphidae</taxon>
        <taxon>Dermatophagoidinae</taxon>
        <taxon>Dermatophagoides</taxon>
    </lineage>
</organism>
<dbReference type="EMBL" id="NJHN03000126">
    <property type="protein sequence ID" value="KAH9412937.1"/>
    <property type="molecule type" value="Genomic_DNA"/>
</dbReference>
<proteinExistence type="predicted"/>